<feature type="region of interest" description="Disordered" evidence="14">
    <location>
        <begin position="350"/>
        <end position="369"/>
    </location>
</feature>
<dbReference type="PANTHER" id="PTHR31637:SF0">
    <property type="entry name" value="2,3-BISPHOSPHOGLYCERATE-INDEPENDENT PHOSPHOGLYCERATE MUTASE"/>
    <property type="match status" value="1"/>
</dbReference>
<dbReference type="PIRSF" id="PIRSF001492">
    <property type="entry name" value="IPGAM"/>
    <property type="match status" value="1"/>
</dbReference>
<evidence type="ECO:0000256" key="1">
    <source>
        <dbReference type="ARBA" id="ARBA00000370"/>
    </source>
</evidence>
<evidence type="ECO:0000256" key="14">
    <source>
        <dbReference type="SAM" id="MobiDB-lite"/>
    </source>
</evidence>
<dbReference type="PATRIC" id="fig|1255043.3.peg.3881"/>
<keyword evidence="5 9" id="KW-0479">Metal-binding</keyword>
<dbReference type="RefSeq" id="WP_015260562.1">
    <property type="nucleotide sequence ID" value="NC_019902.2"/>
</dbReference>
<dbReference type="GO" id="GO:0006007">
    <property type="term" value="P:glucose catabolic process"/>
    <property type="evidence" value="ECO:0007669"/>
    <property type="project" value="InterPro"/>
</dbReference>
<feature type="binding site" evidence="9 13">
    <location>
        <position position="460"/>
    </location>
    <ligand>
        <name>Mn(2+)</name>
        <dbReference type="ChEBI" id="CHEBI:29035"/>
        <label>1</label>
    </ligand>
</feature>
<dbReference type="NCBIfam" id="TIGR01307">
    <property type="entry name" value="pgm_bpd_ind"/>
    <property type="match status" value="1"/>
</dbReference>
<evidence type="ECO:0000313" key="17">
    <source>
        <dbReference type="EMBL" id="AGA35470.1"/>
    </source>
</evidence>
<organism evidence="17 18">
    <name type="scientific">Thioalkalivibrio nitratireducens (strain DSM 14787 / UNIQEM 213 / ALEN2)</name>
    <dbReference type="NCBI Taxonomy" id="1255043"/>
    <lineage>
        <taxon>Bacteria</taxon>
        <taxon>Pseudomonadati</taxon>
        <taxon>Pseudomonadota</taxon>
        <taxon>Gammaproteobacteria</taxon>
        <taxon>Chromatiales</taxon>
        <taxon>Ectothiorhodospiraceae</taxon>
        <taxon>Thioalkalivibrio</taxon>
    </lineage>
</organism>
<dbReference type="InterPro" id="IPR011258">
    <property type="entry name" value="BPG-indep_PGM_N"/>
</dbReference>
<comment type="pathway">
    <text evidence="3 9">Carbohydrate degradation; glycolysis; pyruvate from D-glyceraldehyde 3-phosphate: step 3/5.</text>
</comment>
<evidence type="ECO:0000256" key="11">
    <source>
        <dbReference type="PIRSR" id="PIRSR001492-1"/>
    </source>
</evidence>
<feature type="domain" description="Metalloenzyme" evidence="15">
    <location>
        <begin position="11"/>
        <end position="497"/>
    </location>
</feature>
<evidence type="ECO:0000256" key="7">
    <source>
        <dbReference type="ARBA" id="ARBA00023211"/>
    </source>
</evidence>
<dbReference type="FunFam" id="3.40.1450.10:FF:000002">
    <property type="entry name" value="2,3-bisphosphoglycerate-independent phosphoglycerate mutase"/>
    <property type="match status" value="1"/>
</dbReference>
<dbReference type="GO" id="GO:0005829">
    <property type="term" value="C:cytosol"/>
    <property type="evidence" value="ECO:0007669"/>
    <property type="project" value="TreeGrafter"/>
</dbReference>
<protein>
    <recommendedName>
        <fullName evidence="9 10">2,3-bisphosphoglycerate-independent phosphoglycerate mutase</fullName>
        <shortName evidence="9">BPG-independent PGAM</shortName>
        <shortName evidence="9">Phosphoglyceromutase</shortName>
        <shortName evidence="9">iPGM</shortName>
        <ecNumber evidence="9 10">5.4.2.12</ecNumber>
    </recommendedName>
</protein>
<dbReference type="SUPFAM" id="SSF53649">
    <property type="entry name" value="Alkaline phosphatase-like"/>
    <property type="match status" value="1"/>
</dbReference>
<comment type="cofactor">
    <cofactor evidence="9">
        <name>Mn(2+)</name>
        <dbReference type="ChEBI" id="CHEBI:29035"/>
    </cofactor>
    <text evidence="9">Binds 2 manganese ions per subunit.</text>
</comment>
<reference evidence="17" key="1">
    <citation type="submission" date="2015-12" db="EMBL/GenBank/DDBJ databases">
        <authorList>
            <person name="Tikhonova T.V."/>
            <person name="Pavlov A.R."/>
            <person name="Beletsky A.V."/>
            <person name="Mardanov A.V."/>
            <person name="Sorokin D.Y."/>
            <person name="Ravin N.V."/>
            <person name="Popov V.O."/>
        </authorList>
    </citation>
    <scope>NUCLEOTIDE SEQUENCE</scope>
    <source>
        <strain evidence="17">DSM 14787</strain>
    </source>
</reference>
<dbReference type="Pfam" id="PF01676">
    <property type="entry name" value="Metalloenzyme"/>
    <property type="match status" value="1"/>
</dbReference>
<comment type="catalytic activity">
    <reaction evidence="1 9">
        <text>(2R)-2-phosphoglycerate = (2R)-3-phosphoglycerate</text>
        <dbReference type="Rhea" id="RHEA:15901"/>
        <dbReference type="ChEBI" id="CHEBI:58272"/>
        <dbReference type="ChEBI" id="CHEBI:58289"/>
        <dbReference type="EC" id="5.4.2.12"/>
    </reaction>
</comment>
<evidence type="ECO:0000256" key="3">
    <source>
        <dbReference type="ARBA" id="ARBA00004798"/>
    </source>
</evidence>
<evidence type="ECO:0000256" key="4">
    <source>
        <dbReference type="ARBA" id="ARBA00008819"/>
    </source>
</evidence>
<evidence type="ECO:0000313" key="18">
    <source>
        <dbReference type="Proteomes" id="UP000010809"/>
    </source>
</evidence>
<evidence type="ECO:0000256" key="12">
    <source>
        <dbReference type="PIRSR" id="PIRSR001492-2"/>
    </source>
</evidence>
<dbReference type="AlphaFoldDB" id="L0E2N6"/>
<keyword evidence="7 9" id="KW-0464">Manganese</keyword>
<evidence type="ECO:0000259" key="16">
    <source>
        <dbReference type="Pfam" id="PF06415"/>
    </source>
</evidence>
<name>L0E2N6_THIND</name>
<dbReference type="CDD" id="cd16010">
    <property type="entry name" value="iPGM"/>
    <property type="match status" value="1"/>
</dbReference>
<dbReference type="SUPFAM" id="SSF64158">
    <property type="entry name" value="2,3-Bisphosphoglycerate-independent phosphoglycerate mutase, substrate-binding domain"/>
    <property type="match status" value="1"/>
</dbReference>
<evidence type="ECO:0000256" key="9">
    <source>
        <dbReference type="HAMAP-Rule" id="MF_01038"/>
    </source>
</evidence>
<dbReference type="EMBL" id="CP003989">
    <property type="protein sequence ID" value="AGA35470.1"/>
    <property type="molecule type" value="Genomic_DNA"/>
</dbReference>
<feature type="binding site" evidence="9 12">
    <location>
        <position position="189"/>
    </location>
    <ligand>
        <name>substrate</name>
    </ligand>
</feature>
<feature type="binding site" evidence="9 12">
    <location>
        <position position="333"/>
    </location>
    <ligand>
        <name>substrate</name>
    </ligand>
</feature>
<feature type="binding site" evidence="9 13">
    <location>
        <position position="441"/>
    </location>
    <ligand>
        <name>Mn(2+)</name>
        <dbReference type="ChEBI" id="CHEBI:29035"/>
        <label>2</label>
    </ligand>
</feature>
<comment type="subunit">
    <text evidence="9">Monomer.</text>
</comment>
<sequence>MADPRPTPRRPVILIIMDGVGVNPSKVNNAFAEANTPRLDEYLSTNSHTTLDASGRAVGLPAGQMGNSEVGHLTLGAGSIVRQDLVRIDDAISDGSFFDNDALLSAANAARSKDQPLHLIGLVSDGGVHSHIRHLLALVEICRRQEVQPIVHMITDGRDTPPRSALSYLPELERRLEEAGGRIASVCGRYYAMDRDKRWDRTERAFRAIAFAEGEPAESARAAIEAAYDAGETDEFIKPRIVGEPMPLDADAVCVLFNFRNDRPRQLTAALGMDSCTGFDRGDFHPVSTTCLTEYEPRFLSPIAFPPERPGTTLAGTIANAGIPQFHCAETEKYAHVTFFFNGGREEPNAGEDRVMVPSPSVDTYDQQPEMSAREVADETIAAMASGRYGFVLVNFANGDMVGHTAKREPLIQAVETLDSEVGRVLDAAREHEYSVILTADHGNCDEYIDPVTGEPHTQHTIYPVMCMVTDGKRWRLTTGGGLSDVAPTVLALMGVPQPKAMSGRSLLLDEVPDSA</sequence>
<dbReference type="InterPro" id="IPR017850">
    <property type="entry name" value="Alkaline_phosphatase_core_sf"/>
</dbReference>
<evidence type="ECO:0000256" key="6">
    <source>
        <dbReference type="ARBA" id="ARBA00023152"/>
    </source>
</evidence>
<feature type="binding site" evidence="9 12">
    <location>
        <position position="195"/>
    </location>
    <ligand>
        <name>substrate</name>
    </ligand>
</feature>
<dbReference type="KEGG" id="tni:TVNIR_3846"/>
<dbReference type="InterPro" id="IPR036646">
    <property type="entry name" value="PGAM_B_sf"/>
</dbReference>
<dbReference type="STRING" id="1255043.TVNIR_3846"/>
<dbReference type="Gene3D" id="3.40.720.10">
    <property type="entry name" value="Alkaline Phosphatase, subunit A"/>
    <property type="match status" value="1"/>
</dbReference>
<comment type="function">
    <text evidence="2 9">Catalyzes the interconversion of 2-phosphoglycerate and 3-phosphoglycerate.</text>
</comment>
<comment type="similarity">
    <text evidence="4 9">Belongs to the BPG-independent phosphoglycerate mutase family.</text>
</comment>
<proteinExistence type="inferred from homology"/>
<dbReference type="HAMAP" id="MF_01038">
    <property type="entry name" value="GpmI"/>
    <property type="match status" value="1"/>
</dbReference>
<feature type="binding site" evidence="9 13">
    <location>
        <position position="68"/>
    </location>
    <ligand>
        <name>Mn(2+)</name>
        <dbReference type="ChEBI" id="CHEBI:29035"/>
        <label>2</label>
    </ligand>
</feature>
<dbReference type="GO" id="GO:0004619">
    <property type="term" value="F:phosphoglycerate mutase activity"/>
    <property type="evidence" value="ECO:0007669"/>
    <property type="project" value="UniProtKB-UniRule"/>
</dbReference>
<evidence type="ECO:0000256" key="8">
    <source>
        <dbReference type="ARBA" id="ARBA00023235"/>
    </source>
</evidence>
<dbReference type="InterPro" id="IPR006124">
    <property type="entry name" value="Metalloenzyme"/>
</dbReference>
<feature type="binding site" evidence="9 12">
    <location>
        <begin position="158"/>
        <end position="159"/>
    </location>
    <ligand>
        <name>substrate</name>
    </ligand>
</feature>
<dbReference type="HOGENOM" id="CLU_026099_2_0_6"/>
<evidence type="ECO:0000256" key="2">
    <source>
        <dbReference type="ARBA" id="ARBA00002315"/>
    </source>
</evidence>
<dbReference type="GO" id="GO:0006096">
    <property type="term" value="P:glycolytic process"/>
    <property type="evidence" value="ECO:0007669"/>
    <property type="project" value="UniProtKB-UniRule"/>
</dbReference>
<dbReference type="UniPathway" id="UPA00109">
    <property type="reaction ID" value="UER00186"/>
</dbReference>
<feature type="binding site" evidence="9 13">
    <location>
        <position position="442"/>
    </location>
    <ligand>
        <name>Mn(2+)</name>
        <dbReference type="ChEBI" id="CHEBI:29035"/>
        <label>2</label>
    </ligand>
</feature>
<dbReference type="PANTHER" id="PTHR31637">
    <property type="entry name" value="2,3-BISPHOSPHOGLYCERATE-INDEPENDENT PHOSPHOGLYCERATE MUTASE"/>
    <property type="match status" value="1"/>
</dbReference>
<feature type="binding site" evidence="9 13">
    <location>
        <position position="400"/>
    </location>
    <ligand>
        <name>Mn(2+)</name>
        <dbReference type="ChEBI" id="CHEBI:29035"/>
        <label>1</label>
    </ligand>
</feature>
<dbReference type="OrthoDB" id="9800863at2"/>
<feature type="binding site" evidence="9 12">
    <location>
        <position position="129"/>
    </location>
    <ligand>
        <name>substrate</name>
    </ligand>
</feature>
<evidence type="ECO:0000256" key="13">
    <source>
        <dbReference type="PIRSR" id="PIRSR001492-3"/>
    </source>
</evidence>
<feature type="binding site" evidence="9 13">
    <location>
        <position position="18"/>
    </location>
    <ligand>
        <name>Mn(2+)</name>
        <dbReference type="ChEBI" id="CHEBI:29035"/>
        <label>2</label>
    </ligand>
</feature>
<evidence type="ECO:0000256" key="5">
    <source>
        <dbReference type="ARBA" id="ARBA00022723"/>
    </source>
</evidence>
<dbReference type="Pfam" id="PF06415">
    <property type="entry name" value="iPGM_N"/>
    <property type="match status" value="1"/>
</dbReference>
<dbReference type="InterPro" id="IPR005995">
    <property type="entry name" value="Pgm_bpd_ind"/>
</dbReference>
<dbReference type="EC" id="5.4.2.12" evidence="9 10"/>
<feature type="domain" description="BPG-independent PGAM N-terminal" evidence="16">
    <location>
        <begin position="88"/>
        <end position="296"/>
    </location>
</feature>
<keyword evidence="18" id="KW-1185">Reference proteome</keyword>
<gene>
    <name evidence="17" type="primary">gpmI [H]</name>
    <name evidence="9" type="synonym">gpmI</name>
    <name evidence="17" type="ordered locus">TVNIR_3846</name>
</gene>
<feature type="binding site" evidence="9 13">
    <location>
        <position position="404"/>
    </location>
    <ligand>
        <name>Mn(2+)</name>
        <dbReference type="ChEBI" id="CHEBI:29035"/>
        <label>1</label>
    </ligand>
</feature>
<evidence type="ECO:0000256" key="10">
    <source>
        <dbReference type="NCBIfam" id="TIGR01307"/>
    </source>
</evidence>
<evidence type="ECO:0000259" key="15">
    <source>
        <dbReference type="Pfam" id="PF01676"/>
    </source>
</evidence>
<accession>L0E2N6</accession>
<dbReference type="Gene3D" id="3.40.1450.10">
    <property type="entry name" value="BPG-independent phosphoglycerate mutase, domain B"/>
    <property type="match status" value="1"/>
</dbReference>
<dbReference type="eggNOG" id="COG0696">
    <property type="taxonomic scope" value="Bacteria"/>
</dbReference>
<keyword evidence="8 9" id="KW-0413">Isomerase</keyword>
<dbReference type="GO" id="GO:0030145">
    <property type="term" value="F:manganese ion binding"/>
    <property type="evidence" value="ECO:0007669"/>
    <property type="project" value="UniProtKB-UniRule"/>
</dbReference>
<dbReference type="Proteomes" id="UP000010809">
    <property type="component" value="Chromosome"/>
</dbReference>
<feature type="active site" description="Phosphoserine intermediate" evidence="9 11">
    <location>
        <position position="68"/>
    </location>
</feature>
<keyword evidence="6 9" id="KW-0324">Glycolysis</keyword>
<feature type="binding site" evidence="9 12">
    <location>
        <begin position="260"/>
        <end position="263"/>
    </location>
    <ligand>
        <name>substrate</name>
    </ligand>
</feature>